<evidence type="ECO:0000256" key="1">
    <source>
        <dbReference type="SAM" id="MobiDB-lite"/>
    </source>
</evidence>
<accession>A0ABN7SMV2</accession>
<dbReference type="EMBL" id="OU015570">
    <property type="protein sequence ID" value="CAG5101463.1"/>
    <property type="molecule type" value="Genomic_DNA"/>
</dbReference>
<feature type="compositionally biased region" description="Basic residues" evidence="1">
    <location>
        <begin position="270"/>
        <end position="287"/>
    </location>
</feature>
<feature type="compositionally biased region" description="Basic and acidic residues" evidence="1">
    <location>
        <begin position="260"/>
        <end position="269"/>
    </location>
</feature>
<proteinExistence type="predicted"/>
<reference evidence="2 3" key="1">
    <citation type="submission" date="2021-04" db="EMBL/GenBank/DDBJ databases">
        <authorList>
            <person name="Bliznina A."/>
        </authorList>
    </citation>
    <scope>NUCLEOTIDE SEQUENCE [LARGE SCALE GENOMIC DNA]</scope>
</reference>
<evidence type="ECO:0000313" key="2">
    <source>
        <dbReference type="EMBL" id="CAG5101463.1"/>
    </source>
</evidence>
<name>A0ABN7SMV2_OIKDI</name>
<evidence type="ECO:0000313" key="3">
    <source>
        <dbReference type="Proteomes" id="UP001158576"/>
    </source>
</evidence>
<protein>
    <submittedName>
        <fullName evidence="2">Oidioi.mRNA.OKI2018_I69.YSR.g17113.t1.cds</fullName>
    </submittedName>
</protein>
<feature type="region of interest" description="Disordered" evidence="1">
    <location>
        <begin position="260"/>
        <end position="295"/>
    </location>
</feature>
<dbReference type="Proteomes" id="UP001158576">
    <property type="component" value="Chromosome YSR"/>
</dbReference>
<organism evidence="2 3">
    <name type="scientific">Oikopleura dioica</name>
    <name type="common">Tunicate</name>
    <dbReference type="NCBI Taxonomy" id="34765"/>
    <lineage>
        <taxon>Eukaryota</taxon>
        <taxon>Metazoa</taxon>
        <taxon>Chordata</taxon>
        <taxon>Tunicata</taxon>
        <taxon>Appendicularia</taxon>
        <taxon>Copelata</taxon>
        <taxon>Oikopleuridae</taxon>
        <taxon>Oikopleura</taxon>
    </lineage>
</organism>
<sequence>MQSINVATKERAEAVRIYDIWKRCESWVAQGNKIHVDDQPNWDRDAEDVKSAVDNEEAKLRSLPSERLKLQDALQKNEANLKKFVMHNMQSSFVFEQGGSYFQVSLGASKLRQPKHKNLDYLGIELRNIVTDEDTVRSLKFKDVSTFIRTYTEAAGHMHSDYHNLTRIKLELMNNPRMSRYACLNFIKSICDLSLQTDMVALVNRLILDPEAKKDLSNSVDPATSNEQLVNQKRAPFMTKKNYQETLTKYASEMTAEQKKEYGYIEPKRQRSRQRQRNRNGRGRGGARSHWGGGS</sequence>
<keyword evidence="3" id="KW-1185">Reference proteome</keyword>
<gene>
    <name evidence="2" type="ORF">OKIOD_LOCUS8671</name>
</gene>